<dbReference type="AlphaFoldDB" id="A0A7W6GA26"/>
<evidence type="ECO:0000313" key="1">
    <source>
        <dbReference type="EMBL" id="MBB3963475.1"/>
    </source>
</evidence>
<dbReference type="InterPro" id="IPR018755">
    <property type="entry name" value="Phage_Mu_Gp48"/>
</dbReference>
<dbReference type="EMBL" id="JACIDW010000002">
    <property type="protein sequence ID" value="MBB3963475.1"/>
    <property type="molecule type" value="Genomic_DNA"/>
</dbReference>
<sequence length="199" mass="22060">MARTASTILQSLISKLAPGFALGYRDGVLDVLLAAAAARIETIEADAEAMMREVDPRTAYRFLADFERVLGPDPCGRDLNARTIEDRQRLAHQRWTGTGGQSIPYMISLAAKLGVTITVDEFWPSRTGGLRCGQRLRPEGTQFLWRINIPGLMAVVKFRTGASVTKHRLGTFKISDIECELQRVKPAHTVLVFNYAQEA</sequence>
<accession>A0A7W6GA26</accession>
<comment type="caution">
    <text evidence="1">The sequence shown here is derived from an EMBL/GenBank/DDBJ whole genome shotgun (WGS) entry which is preliminary data.</text>
</comment>
<dbReference type="Proteomes" id="UP000582090">
    <property type="component" value="Unassembled WGS sequence"/>
</dbReference>
<dbReference type="Pfam" id="PF10076">
    <property type="entry name" value="Phage_Mu_Gp48"/>
    <property type="match status" value="1"/>
</dbReference>
<evidence type="ECO:0000313" key="2">
    <source>
        <dbReference type="Proteomes" id="UP000582090"/>
    </source>
</evidence>
<name>A0A7W6GA26_9HYPH</name>
<reference evidence="1 2" key="1">
    <citation type="submission" date="2020-08" db="EMBL/GenBank/DDBJ databases">
        <title>Genomic Encyclopedia of Type Strains, Phase IV (KMG-IV): sequencing the most valuable type-strain genomes for metagenomic binning, comparative biology and taxonomic classification.</title>
        <authorList>
            <person name="Goeker M."/>
        </authorList>
    </citation>
    <scope>NUCLEOTIDE SEQUENCE [LARGE SCALE GENOMIC DNA]</scope>
    <source>
        <strain evidence="1 2">DSM 26575</strain>
    </source>
</reference>
<protein>
    <submittedName>
        <fullName evidence="1">Uncharacterized protein YmfQ (DUF2313 family)</fullName>
    </submittedName>
</protein>
<proteinExistence type="predicted"/>
<keyword evidence="2" id="KW-1185">Reference proteome</keyword>
<gene>
    <name evidence="1" type="ORF">GGQ67_001100</name>
</gene>
<dbReference type="RefSeq" id="WP_183899184.1">
    <property type="nucleotide sequence ID" value="NZ_JACIDW010000002.1"/>
</dbReference>
<organism evidence="1 2">
    <name type="scientific">Rhizobium metallidurans</name>
    <dbReference type="NCBI Taxonomy" id="1265931"/>
    <lineage>
        <taxon>Bacteria</taxon>
        <taxon>Pseudomonadati</taxon>
        <taxon>Pseudomonadota</taxon>
        <taxon>Alphaproteobacteria</taxon>
        <taxon>Hyphomicrobiales</taxon>
        <taxon>Rhizobiaceae</taxon>
        <taxon>Rhizobium/Agrobacterium group</taxon>
        <taxon>Rhizobium</taxon>
    </lineage>
</organism>